<dbReference type="Proteomes" id="UP000267027">
    <property type="component" value="Unassembled WGS sequence"/>
</dbReference>
<organism evidence="3">
    <name type="scientific">Angiostrongylus costaricensis</name>
    <name type="common">Nematode worm</name>
    <dbReference type="NCBI Taxonomy" id="334426"/>
    <lineage>
        <taxon>Eukaryota</taxon>
        <taxon>Metazoa</taxon>
        <taxon>Ecdysozoa</taxon>
        <taxon>Nematoda</taxon>
        <taxon>Chromadorea</taxon>
        <taxon>Rhabditida</taxon>
        <taxon>Rhabditina</taxon>
        <taxon>Rhabditomorpha</taxon>
        <taxon>Strongyloidea</taxon>
        <taxon>Metastrongylidae</taxon>
        <taxon>Angiostrongylus</taxon>
    </lineage>
</organism>
<evidence type="ECO:0000313" key="1">
    <source>
        <dbReference type="EMBL" id="VDM53941.1"/>
    </source>
</evidence>
<reference evidence="3" key="1">
    <citation type="submission" date="2017-02" db="UniProtKB">
        <authorList>
            <consortium name="WormBaseParasite"/>
        </authorList>
    </citation>
    <scope>IDENTIFICATION</scope>
</reference>
<dbReference type="AlphaFoldDB" id="A0A0R3PE93"/>
<accession>A0A0R3PE93</accession>
<reference evidence="1 2" key="2">
    <citation type="submission" date="2018-11" db="EMBL/GenBank/DDBJ databases">
        <authorList>
            <consortium name="Pathogen Informatics"/>
        </authorList>
    </citation>
    <scope>NUCLEOTIDE SEQUENCE [LARGE SCALE GENOMIC DNA]</scope>
    <source>
        <strain evidence="1 2">Costa Rica</strain>
    </source>
</reference>
<keyword evidence="2" id="KW-1185">Reference proteome</keyword>
<evidence type="ECO:0000313" key="3">
    <source>
        <dbReference type="WBParaSite" id="ACOC_0000235501-mRNA-1"/>
    </source>
</evidence>
<protein>
    <submittedName>
        <fullName evidence="1 3">Uncharacterized protein</fullName>
    </submittedName>
</protein>
<evidence type="ECO:0000313" key="2">
    <source>
        <dbReference type="Proteomes" id="UP000267027"/>
    </source>
</evidence>
<proteinExistence type="predicted"/>
<dbReference type="EMBL" id="UYYA01000463">
    <property type="protein sequence ID" value="VDM53941.1"/>
    <property type="molecule type" value="Genomic_DNA"/>
</dbReference>
<sequence length="241" mass="27554">MPHSLLNGTNISECSSYVYLGREINMVNDLALELSRRKQVPWGALKSVEDVVKKTKNTRIRAYFFDSTAHPALTYASETRSLRQQNERSLSVIERAVERTMLGVSCSTQLRIRSSDLRQRSKIKDAVLYARQSKIRWAGHVMRVNDNRWTRVTGFLGMSNVLQEDHRPDERAEPTGLLLHVIGKVEDLLVHARVTRRPTGLQSALTVLCEFVMVSERLLLTSVLDLQKAKFDLFIKKPSFD</sequence>
<gene>
    <name evidence="1" type="ORF">ACOC_LOCUS2356</name>
</gene>
<dbReference type="WBParaSite" id="ACOC_0000235501-mRNA-1">
    <property type="protein sequence ID" value="ACOC_0000235501-mRNA-1"/>
    <property type="gene ID" value="ACOC_0000235501"/>
</dbReference>
<name>A0A0R3PE93_ANGCS</name>